<reference evidence="2 3" key="1">
    <citation type="submission" date="2012-05" db="EMBL/GenBank/DDBJ databases">
        <authorList>
            <person name="Harkins D.M."/>
            <person name="Madupu R."/>
            <person name="Durkin A.S."/>
            <person name="Torralba M."/>
            <person name="Methe B."/>
            <person name="Sutton G.G."/>
            <person name="Nelson K.E."/>
        </authorList>
    </citation>
    <scope>NUCLEOTIDE SEQUENCE [LARGE SCALE GENOMIC DNA]</scope>
    <source>
        <strain evidence="2 3">F0489</strain>
    </source>
</reference>
<accession>J0NJ66</accession>
<dbReference type="EMBL" id="AKFT01000032">
    <property type="protein sequence ID" value="EJF47119.1"/>
    <property type="molecule type" value="Genomic_DNA"/>
</dbReference>
<name>J0NJ66_9ACTO</name>
<proteinExistence type="predicted"/>
<keyword evidence="3" id="KW-1185">Reference proteome</keyword>
<gene>
    <name evidence="2" type="ORF">HMPREF1318_1204</name>
</gene>
<feature type="region of interest" description="Disordered" evidence="1">
    <location>
        <begin position="34"/>
        <end position="58"/>
    </location>
</feature>
<protein>
    <submittedName>
        <fullName evidence="2">Uncharacterized protein</fullName>
    </submittedName>
</protein>
<dbReference type="Proteomes" id="UP000002941">
    <property type="component" value="Unassembled WGS sequence"/>
</dbReference>
<organism evidence="2 3">
    <name type="scientific">Actinomyces massiliensis F0489</name>
    <dbReference type="NCBI Taxonomy" id="1125718"/>
    <lineage>
        <taxon>Bacteria</taxon>
        <taxon>Bacillati</taxon>
        <taxon>Actinomycetota</taxon>
        <taxon>Actinomycetes</taxon>
        <taxon>Actinomycetales</taxon>
        <taxon>Actinomycetaceae</taxon>
        <taxon>Actinomyces</taxon>
    </lineage>
</organism>
<comment type="caution">
    <text evidence="2">The sequence shown here is derived from an EMBL/GenBank/DDBJ whole genome shotgun (WGS) entry which is preliminary data.</text>
</comment>
<evidence type="ECO:0000256" key="1">
    <source>
        <dbReference type="SAM" id="MobiDB-lite"/>
    </source>
</evidence>
<dbReference type="AlphaFoldDB" id="J0NJ66"/>
<sequence>MNRARLIETWPVLSIDPRVRALWESRFPELRAMRNHRHHRGERSQPVPRAAGRISRAR</sequence>
<evidence type="ECO:0000313" key="2">
    <source>
        <dbReference type="EMBL" id="EJF47119.1"/>
    </source>
</evidence>
<evidence type="ECO:0000313" key="3">
    <source>
        <dbReference type="Proteomes" id="UP000002941"/>
    </source>
</evidence>